<evidence type="ECO:0000256" key="2">
    <source>
        <dbReference type="ARBA" id="ARBA00022692"/>
    </source>
</evidence>
<gene>
    <name evidence="6" type="ORF">OHK93_001050</name>
</gene>
<keyword evidence="3 5" id="KW-1133">Transmembrane helix</keyword>
<keyword evidence="2 5" id="KW-0812">Transmembrane</keyword>
<accession>A0AA43QNR7</accession>
<keyword evidence="4 5" id="KW-0472">Membrane</keyword>
<dbReference type="Gene3D" id="1.20.58.340">
    <property type="entry name" value="Magnesium transport protein CorA, transmembrane region"/>
    <property type="match status" value="1"/>
</dbReference>
<dbReference type="AlphaFoldDB" id="A0AA43QNR7"/>
<organism evidence="6 7">
    <name type="scientific">Ramalina farinacea</name>
    <dbReference type="NCBI Taxonomy" id="258253"/>
    <lineage>
        <taxon>Eukaryota</taxon>
        <taxon>Fungi</taxon>
        <taxon>Dikarya</taxon>
        <taxon>Ascomycota</taxon>
        <taxon>Pezizomycotina</taxon>
        <taxon>Lecanoromycetes</taxon>
        <taxon>OSLEUM clade</taxon>
        <taxon>Lecanoromycetidae</taxon>
        <taxon>Lecanorales</taxon>
        <taxon>Lecanorineae</taxon>
        <taxon>Ramalinaceae</taxon>
        <taxon>Ramalina</taxon>
    </lineage>
</organism>
<evidence type="ECO:0000256" key="4">
    <source>
        <dbReference type="ARBA" id="ARBA00023136"/>
    </source>
</evidence>
<keyword evidence="7" id="KW-1185">Reference proteome</keyword>
<comment type="caution">
    <text evidence="6">The sequence shown here is derived from an EMBL/GenBank/DDBJ whole genome shotgun (WGS) entry which is preliminary data.</text>
</comment>
<evidence type="ECO:0000313" key="6">
    <source>
        <dbReference type="EMBL" id="MDI1489852.1"/>
    </source>
</evidence>
<dbReference type="GO" id="GO:0016020">
    <property type="term" value="C:membrane"/>
    <property type="evidence" value="ECO:0007669"/>
    <property type="project" value="UniProtKB-SubCell"/>
</dbReference>
<feature type="transmembrane region" description="Helical" evidence="5">
    <location>
        <begin position="311"/>
        <end position="335"/>
    </location>
</feature>
<comment type="subcellular location">
    <subcellularLocation>
        <location evidence="1">Membrane</location>
        <topology evidence="1">Multi-pass membrane protein</topology>
    </subcellularLocation>
</comment>
<evidence type="ECO:0000313" key="7">
    <source>
        <dbReference type="Proteomes" id="UP001161017"/>
    </source>
</evidence>
<evidence type="ECO:0000256" key="5">
    <source>
        <dbReference type="SAM" id="Phobius"/>
    </source>
</evidence>
<evidence type="ECO:0000256" key="3">
    <source>
        <dbReference type="ARBA" id="ARBA00022989"/>
    </source>
</evidence>
<feature type="transmembrane region" description="Helical" evidence="5">
    <location>
        <begin position="355"/>
        <end position="376"/>
    </location>
</feature>
<evidence type="ECO:0000256" key="1">
    <source>
        <dbReference type="ARBA" id="ARBA00004141"/>
    </source>
</evidence>
<dbReference type="EMBL" id="JAPUFD010000010">
    <property type="protein sequence ID" value="MDI1489852.1"/>
    <property type="molecule type" value="Genomic_DNA"/>
</dbReference>
<dbReference type="InterPro" id="IPR045863">
    <property type="entry name" value="CorA_TM1_TM2"/>
</dbReference>
<dbReference type="SUPFAM" id="SSF144083">
    <property type="entry name" value="Magnesium transport protein CorA, transmembrane region"/>
    <property type="match status" value="1"/>
</dbReference>
<proteinExistence type="predicted"/>
<sequence>MLLYRFVDCVQKDQERLSLTSADLRSIFDTYDISPRFAGFISRQHMPGSATRFEQTTCNPHQHELWYSAVIRSNWLHGDETARDLSRKVADWRRFSLWSNYDLSTKNLHVVVLGWPPAMRKNFESTFQGESGIQLLRHPMILHAYFARNLLLTTYDFLQDFSGPLYEWEFKAQQLKSANDYTERVQIFLAFSRQIQQISTDYDVLDATLEHLNREYQWFEKNRYATVNSPIKTGVSVRDETELCAQLLETFNAFLREAKLIRTYSNLYNERCKIGVSEGFAMVNQRDAEVNLRMATESTQIARASHQDSRALHVIQILSMLFLPSSLVSSIFGMGFFSTSRGDNGQAILTISRDWWLYVAISIPLTVLCLLFMGGYNKAVKLKARRGMPSDTEKAPSKD</sequence>
<reference evidence="6" key="1">
    <citation type="journal article" date="2023" name="Genome Biol. Evol.">
        <title>First Whole Genome Sequence and Flow Cytometry Genome Size Data for the Lichen-Forming Fungus Ramalina farinacea (Ascomycota).</title>
        <authorList>
            <person name="Llewellyn T."/>
            <person name="Mian S."/>
            <person name="Hill R."/>
            <person name="Leitch I.J."/>
            <person name="Gaya E."/>
        </authorList>
    </citation>
    <scope>NUCLEOTIDE SEQUENCE</scope>
    <source>
        <strain evidence="6">LIQ254RAFAR</strain>
    </source>
</reference>
<dbReference type="Proteomes" id="UP001161017">
    <property type="component" value="Unassembled WGS sequence"/>
</dbReference>
<name>A0AA43QNR7_9LECA</name>
<protein>
    <submittedName>
        <fullName evidence="6">Uncharacterized protein</fullName>
    </submittedName>
</protein>